<protein>
    <recommendedName>
        <fullName evidence="1">J domain-containing protein</fullName>
    </recommendedName>
</protein>
<evidence type="ECO:0000313" key="2">
    <source>
        <dbReference type="EMBL" id="CAG5160109.1"/>
    </source>
</evidence>
<dbReference type="EMBL" id="CAJRGZ010000019">
    <property type="protein sequence ID" value="CAG5160109.1"/>
    <property type="molecule type" value="Genomic_DNA"/>
</dbReference>
<dbReference type="Gene3D" id="1.10.287.110">
    <property type="entry name" value="DnaJ domain"/>
    <property type="match status" value="1"/>
</dbReference>
<dbReference type="InterPro" id="IPR036869">
    <property type="entry name" value="J_dom_sf"/>
</dbReference>
<proteinExistence type="predicted"/>
<dbReference type="CDD" id="cd06257">
    <property type="entry name" value="DnaJ"/>
    <property type="match status" value="1"/>
</dbReference>
<comment type="caution">
    <text evidence="2">The sequence shown here is derived from an EMBL/GenBank/DDBJ whole genome shotgun (WGS) entry which is preliminary data.</text>
</comment>
<dbReference type="RefSeq" id="XP_043169294.1">
    <property type="nucleotide sequence ID" value="XM_043313359.1"/>
</dbReference>
<accession>A0A8J2I1A2</accession>
<gene>
    <name evidence="2" type="ORF">ALTATR162_LOCUS5740</name>
</gene>
<evidence type="ECO:0000313" key="3">
    <source>
        <dbReference type="Proteomes" id="UP000676310"/>
    </source>
</evidence>
<dbReference type="SUPFAM" id="SSF46565">
    <property type="entry name" value="Chaperone J-domain"/>
    <property type="match status" value="1"/>
</dbReference>
<dbReference type="PROSITE" id="PS50076">
    <property type="entry name" value="DNAJ_2"/>
    <property type="match status" value="1"/>
</dbReference>
<evidence type="ECO:0000259" key="1">
    <source>
        <dbReference type="PROSITE" id="PS50076"/>
    </source>
</evidence>
<keyword evidence="3" id="KW-1185">Reference proteome</keyword>
<dbReference type="AlphaFoldDB" id="A0A8J2I1A2"/>
<organism evidence="2 3">
    <name type="scientific">Alternaria atra</name>
    <dbReference type="NCBI Taxonomy" id="119953"/>
    <lineage>
        <taxon>Eukaryota</taxon>
        <taxon>Fungi</taxon>
        <taxon>Dikarya</taxon>
        <taxon>Ascomycota</taxon>
        <taxon>Pezizomycotina</taxon>
        <taxon>Dothideomycetes</taxon>
        <taxon>Pleosporomycetidae</taxon>
        <taxon>Pleosporales</taxon>
        <taxon>Pleosporineae</taxon>
        <taxon>Pleosporaceae</taxon>
        <taxon>Alternaria</taxon>
        <taxon>Alternaria sect. Ulocladioides</taxon>
    </lineage>
</organism>
<name>A0A8J2I1A2_9PLEO</name>
<dbReference type="Proteomes" id="UP000676310">
    <property type="component" value="Unassembled WGS sequence"/>
</dbReference>
<dbReference type="InterPro" id="IPR001623">
    <property type="entry name" value="DnaJ_domain"/>
</dbReference>
<dbReference type="OrthoDB" id="3687334at2759"/>
<dbReference type="Pfam" id="PF00226">
    <property type="entry name" value="DnaJ"/>
    <property type="match status" value="1"/>
</dbReference>
<dbReference type="GeneID" id="67017552"/>
<reference evidence="2" key="1">
    <citation type="submission" date="2021-05" db="EMBL/GenBank/DDBJ databases">
        <authorList>
            <person name="Stam R."/>
        </authorList>
    </citation>
    <scope>NUCLEOTIDE SEQUENCE</scope>
    <source>
        <strain evidence="2">CS162</strain>
    </source>
</reference>
<feature type="domain" description="J" evidence="1">
    <location>
        <begin position="53"/>
        <end position="120"/>
    </location>
</feature>
<sequence>MLARRREFLSPNQKRQPLLLPTPRQNTVLEFHPPAYELINAGLNRTSNTSNAYFFRALGLSTTAIEATVWARFKLLPLVHHPDKADPGRKNEVTDRFCEIQHAYEYRMSHLDPNAYDVAKREDDEGWDGELPTGIFNANSAWWNELKGIGPTPVIEWAAAC</sequence>